<keyword evidence="2" id="KW-0472">Membrane</keyword>
<feature type="signal peptide" evidence="3">
    <location>
        <begin position="1"/>
        <end position="31"/>
    </location>
</feature>
<feature type="compositionally biased region" description="Basic and acidic residues" evidence="1">
    <location>
        <begin position="768"/>
        <end position="777"/>
    </location>
</feature>
<feature type="compositionally biased region" description="Basic residues" evidence="1">
    <location>
        <begin position="793"/>
        <end position="802"/>
    </location>
</feature>
<evidence type="ECO:0000313" key="4">
    <source>
        <dbReference type="EMBL" id="ORA71640.1"/>
    </source>
</evidence>
<evidence type="ECO:0000256" key="1">
    <source>
        <dbReference type="SAM" id="MobiDB-lite"/>
    </source>
</evidence>
<dbReference type="STRING" id="444597.BST26_07625"/>
<keyword evidence="2" id="KW-0812">Transmembrane</keyword>
<evidence type="ECO:0000313" key="5">
    <source>
        <dbReference type="Proteomes" id="UP000192801"/>
    </source>
</evidence>
<comment type="caution">
    <text evidence="4">The sequence shown here is derived from an EMBL/GenBank/DDBJ whole genome shotgun (WGS) entry which is preliminary data.</text>
</comment>
<dbReference type="InterPro" id="IPR046112">
    <property type="entry name" value="DUF6049"/>
</dbReference>
<dbReference type="Proteomes" id="UP000192801">
    <property type="component" value="Unassembled WGS sequence"/>
</dbReference>
<feature type="chain" id="PRO_5043613072" evidence="3">
    <location>
        <begin position="32"/>
        <end position="812"/>
    </location>
</feature>
<proteinExistence type="predicted"/>
<evidence type="ECO:0000256" key="2">
    <source>
        <dbReference type="SAM" id="Phobius"/>
    </source>
</evidence>
<keyword evidence="5" id="KW-1185">Reference proteome</keyword>
<dbReference type="EMBL" id="MVHS01000012">
    <property type="protein sequence ID" value="ORA71640.1"/>
    <property type="molecule type" value="Genomic_DNA"/>
</dbReference>
<protein>
    <submittedName>
        <fullName evidence="4">Uncharacterized protein</fullName>
    </submittedName>
</protein>
<reference evidence="4 5" key="1">
    <citation type="submission" date="2016-12" db="EMBL/GenBank/DDBJ databases">
        <title>The new phylogeny of genus Mycobacterium.</title>
        <authorList>
            <person name="Tortoli E."/>
            <person name="Trovato A."/>
            <person name="Cirillo D.M."/>
        </authorList>
    </citation>
    <scope>NUCLEOTIDE SEQUENCE [LARGE SCALE GENOMIC DNA]</scope>
    <source>
        <strain evidence="4 5">DSM 45130</strain>
    </source>
</reference>
<organism evidence="4 5">
    <name type="scientific">Mycolicibacterium insubricum</name>
    <dbReference type="NCBI Taxonomy" id="444597"/>
    <lineage>
        <taxon>Bacteria</taxon>
        <taxon>Bacillati</taxon>
        <taxon>Actinomycetota</taxon>
        <taxon>Actinomycetes</taxon>
        <taxon>Mycobacteriales</taxon>
        <taxon>Mycobacteriaceae</taxon>
        <taxon>Mycolicibacterium</taxon>
    </lineage>
</organism>
<feature type="compositionally biased region" description="Low complexity" evidence="1">
    <location>
        <begin position="803"/>
        <end position="812"/>
    </location>
</feature>
<sequence length="812" mass="84502">MNPARRTRVLRILLTLALVLLPAVVVGPAEAHNDETSFLIIELDRVTPDIVTVTGDADVVVDATITNVGDRPVRDVVARLERAAPISASAELRTTFGDAATSAYSAVGPFVDVAAEMQPGQRTAVTFRYPLRAAPPSLDVENPGVYPLLVNVNGTPDYGAPARLADARFLLPVIGVPSPAPAVLDGEAAAPVPPIPPDTSAPVPLTMLWPLADRPRLAPGIPGGTTPRLIDDDLATELAPGGRLDVLVSAAEAATAPPADPDGQLGRSLCLAIDPDLLITVNAMTGDYVVTDSPDGRGASRPGTGQAAAAGWLERLRALASHLCVVALPFGQADLAAVQRVGEQRLATQVTTGSADLVDRLLGVSSLREATIFGDAPLNPDAVALLGSGPATVAIAPAEAGAVDAATGGPATADVRPARVAPRVTLARFDPAVAATLGAVGTPVTPSYLDPSMALPATGSATGRRLDAMGALLWRSLDRTVTPRTEIVVPPPTWGVGPDDAPALLRALAAALSSGIAVPRPLSSVVAETAGLPPQPEAEVEPGTPAGRFDDDVTATIADQDARLWNLTSALGTDPQSGLTGLSYTAPLREDWPRALSQSRPDAERNDAARASLGVVGATIDDLQHGVTIVNPGESYTLATERSPLPLVLRNDLAVPVRVRLLVEGPPGMKVTDLGELEVPPGGFRPIQVPIEVHFTQRFAVDVSLQTPGGLPLGEPVRLSLHSNAYGKVLFFITLIAGVTLAILTGRRLWHRFHGQPDRADLVPPEPHLPDRDRPDPDGDPPPPPHTDPARGPVRRSRRRRPNTAAAPEDDA</sequence>
<feature type="region of interest" description="Disordered" evidence="1">
    <location>
        <begin position="757"/>
        <end position="812"/>
    </location>
</feature>
<gene>
    <name evidence="4" type="ORF">BST26_07625</name>
</gene>
<accession>A0A1X0DIH1</accession>
<dbReference type="AlphaFoldDB" id="A0A1X0DIH1"/>
<dbReference type="Pfam" id="PF19516">
    <property type="entry name" value="DUF6049"/>
    <property type="match status" value="1"/>
</dbReference>
<keyword evidence="3" id="KW-0732">Signal</keyword>
<dbReference type="RefSeq" id="WP_179961172.1">
    <property type="nucleotide sequence ID" value="NZ_AP022618.1"/>
</dbReference>
<name>A0A1X0DIH1_9MYCO</name>
<feature type="transmembrane region" description="Helical" evidence="2">
    <location>
        <begin position="725"/>
        <end position="744"/>
    </location>
</feature>
<keyword evidence="2" id="KW-1133">Transmembrane helix</keyword>
<evidence type="ECO:0000256" key="3">
    <source>
        <dbReference type="SAM" id="SignalP"/>
    </source>
</evidence>